<dbReference type="EMBL" id="FOWQ01000006">
    <property type="protein sequence ID" value="SFP63098.1"/>
    <property type="molecule type" value="Genomic_DNA"/>
</dbReference>
<dbReference type="Proteomes" id="UP000198857">
    <property type="component" value="Unassembled WGS sequence"/>
</dbReference>
<accession>A0A1I5RX48</accession>
<dbReference type="Gene3D" id="1.25.10.10">
    <property type="entry name" value="Leucine-rich Repeat Variant"/>
    <property type="match status" value="1"/>
</dbReference>
<dbReference type="InterPro" id="IPR011989">
    <property type="entry name" value="ARM-like"/>
</dbReference>
<protein>
    <recommendedName>
        <fullName evidence="3">ATPase family associated with various cellular activities (AAA)</fullName>
    </recommendedName>
</protein>
<dbReference type="InterPro" id="IPR027417">
    <property type="entry name" value="P-loop_NTPase"/>
</dbReference>
<dbReference type="SUPFAM" id="SSF48371">
    <property type="entry name" value="ARM repeat"/>
    <property type="match status" value="1"/>
</dbReference>
<name>A0A1I5RX48_9ACTN</name>
<dbReference type="RefSeq" id="WP_091112614.1">
    <property type="nucleotide sequence ID" value="NZ_FOWQ01000006.1"/>
</dbReference>
<proteinExistence type="predicted"/>
<gene>
    <name evidence="1" type="ORF">SAMN05660464_3766</name>
</gene>
<dbReference type="STRING" id="1523247.SAMN05660464_3766"/>
<keyword evidence="2" id="KW-1185">Reference proteome</keyword>
<sequence length="1490" mass="161981">MSPRPGGEADKYGNRYEGAWTVRHVLYVLMGRADSITVEDVEDLALGSEFTYRRNGAVEAHQLKRQNKLVNSWSVRSLANLEIWPNARYHVLAGREFHFVSEVPSRVLSELSGNARRSASLDAFTKDWLPNQPMRDAFTELSSPKILGSAETAWQVLRGTWIEWPDERELIEGNAALSGLLLDGADGRLAAAGLGDLVVHNLGVELTAAAITHRLAGYGLRRATAVRGAAITDQVNAVTAGWSAAVKTELLEPVIPRDEATELQRLALGEGDDLLVVVVGAAGGGKTGVLHQAVEEVQAQGLLVLAFRLDRLEPFASTAELGSRLGLEVSPVAALAAAAGERPSLLVIDQLDAVSLASGRMPGTFDVIAAVIREATVFPDMRVVMACRKFDVDNDERIRGLATRPGSAIVAVGPLTDAQVDAAVTAMGLYAEALTAQQRKLLQAPLHLVLLATVAGEPNALAFQTGGHLFDAYWDRKRRNVAARRTGARFEPVVSAVAEAISRRQRLSVPMTVLDRDDLANDADVLVSEHVLVRDGREIAFFHETFFDYAFARHWVGRDESLVDFLTQGEQELFRRAQVRQIITHLRDAEPDRFKEEVRALLASDGIRFHIKDAALAVLGNVSDPTTVEADLLLNVAASHPPYEDRLWSHLRTPAWFARLDADGQVGGWLRGGEVAQTRALTFMTSAGRTSPDRLAELVAEHREAPTYPAWLRWVAWRAPLPQSRRLFDLFLEAIRQGQYDGFEHDLWLSVHGLAEERPDWAVEVLAAFLLHRADPFALTERGKVRALEAREYEAAELVRQAAAGAPRAFTDTLLPYVLQVIAVTAYEAREGHEGPLPDAQYTHRFPGWESDTDLDDVLLAGLTSAIRALVAADPRAMRATLERLAGDPHDTAQWLLYQGLVAGGAAYAEWAAELLLEEPHRLLSGNVSNVVWMTREVLQAISPHVSEELFGRLEAAVRDLRFSWEARRPGWYAFNLLSALDEGRLSEVGRRRLLELRRASGMQQPSEPAGVTSGTIGSPIAPEAARHMKDNNWLKAMATHASEREDFRTFTGGAVELSRVLREETKLAPDRFARLALQLTPGTNPAYGDAILMGLGDAEPIDDEGAVFDAIRHIASFGHDDNDRWLGWALRPYVKTTPIDMVELITERLAVAADPGDDGTRVWSDDGTGRQVADIRGSGINTARGSLAEALANLLVFDSDGARTEVVAPLLNQLAADPSVPVRSCVARLIGAAMRHARQAAIEAFWQLIETDDNLLATDSVLSILVFLGNEEPDAVRPVIERMLASDDAKVREAGGEVAAFAAMEWSSSEYLDAVLIGSDAAARQGAASTCALRLPHTDNTDVAVAALAALLNDGDDGVRKEAAVVAGVLRGHALGRYDGVLTTLIASPAYADALPQLLITLERAPDQVNHLVLLCARRFVEALGPEAGDIRTSAAGDAHEVSSLIIRGMAQARTAAERSALLDVLDQLLMIGAYGVDDVISASERSMQ</sequence>
<dbReference type="SUPFAM" id="SSF52540">
    <property type="entry name" value="P-loop containing nucleoside triphosphate hydrolases"/>
    <property type="match status" value="1"/>
</dbReference>
<reference evidence="2" key="1">
    <citation type="submission" date="2016-10" db="EMBL/GenBank/DDBJ databases">
        <authorList>
            <person name="Varghese N."/>
            <person name="Submissions S."/>
        </authorList>
    </citation>
    <scope>NUCLEOTIDE SEQUENCE [LARGE SCALE GENOMIC DNA]</scope>
    <source>
        <strain evidence="2">DSM 44208</strain>
    </source>
</reference>
<dbReference type="InterPro" id="IPR016024">
    <property type="entry name" value="ARM-type_fold"/>
</dbReference>
<evidence type="ECO:0000313" key="1">
    <source>
        <dbReference type="EMBL" id="SFP63098.1"/>
    </source>
</evidence>
<evidence type="ECO:0000313" key="2">
    <source>
        <dbReference type="Proteomes" id="UP000198857"/>
    </source>
</evidence>
<evidence type="ECO:0008006" key="3">
    <source>
        <dbReference type="Google" id="ProtNLM"/>
    </source>
</evidence>
<dbReference type="OrthoDB" id="7051144at2"/>
<organism evidence="1 2">
    <name type="scientific">Geodermatophilus dictyosporus</name>
    <dbReference type="NCBI Taxonomy" id="1523247"/>
    <lineage>
        <taxon>Bacteria</taxon>
        <taxon>Bacillati</taxon>
        <taxon>Actinomycetota</taxon>
        <taxon>Actinomycetes</taxon>
        <taxon>Geodermatophilales</taxon>
        <taxon>Geodermatophilaceae</taxon>
        <taxon>Geodermatophilus</taxon>
    </lineage>
</organism>